<gene>
    <name evidence="2" type="ORF">EVAR_52395_1</name>
</gene>
<reference evidence="2 3" key="1">
    <citation type="journal article" date="2019" name="Commun. Biol.">
        <title>The bagworm genome reveals a unique fibroin gene that provides high tensile strength.</title>
        <authorList>
            <person name="Kono N."/>
            <person name="Nakamura H."/>
            <person name="Ohtoshi R."/>
            <person name="Tomita M."/>
            <person name="Numata K."/>
            <person name="Arakawa K."/>
        </authorList>
    </citation>
    <scope>NUCLEOTIDE SEQUENCE [LARGE SCALE GENOMIC DNA]</scope>
</reference>
<comment type="caution">
    <text evidence="2">The sequence shown here is derived from an EMBL/GenBank/DDBJ whole genome shotgun (WGS) entry which is preliminary data.</text>
</comment>
<keyword evidence="1" id="KW-0472">Membrane</keyword>
<sequence>MPLSSSGCSSLRSVAFGLLDHPFSLVCYCVAVFLRAVFHSVGLRACTSGVPVRRPRHGRPSRQLRLPCRLHAEPARFLRLGCAPVVSPPMPIAILVISRVLRA</sequence>
<organism evidence="2 3">
    <name type="scientific">Eumeta variegata</name>
    <name type="common">Bagworm moth</name>
    <name type="synonym">Eumeta japonica</name>
    <dbReference type="NCBI Taxonomy" id="151549"/>
    <lineage>
        <taxon>Eukaryota</taxon>
        <taxon>Metazoa</taxon>
        <taxon>Ecdysozoa</taxon>
        <taxon>Arthropoda</taxon>
        <taxon>Hexapoda</taxon>
        <taxon>Insecta</taxon>
        <taxon>Pterygota</taxon>
        <taxon>Neoptera</taxon>
        <taxon>Endopterygota</taxon>
        <taxon>Lepidoptera</taxon>
        <taxon>Glossata</taxon>
        <taxon>Ditrysia</taxon>
        <taxon>Tineoidea</taxon>
        <taxon>Psychidae</taxon>
        <taxon>Oiketicinae</taxon>
        <taxon>Eumeta</taxon>
    </lineage>
</organism>
<accession>A0A4C1ZF90</accession>
<keyword evidence="3" id="KW-1185">Reference proteome</keyword>
<keyword evidence="1" id="KW-1133">Transmembrane helix</keyword>
<protein>
    <submittedName>
        <fullName evidence="2">Uncharacterized protein</fullName>
    </submittedName>
</protein>
<evidence type="ECO:0000313" key="3">
    <source>
        <dbReference type="Proteomes" id="UP000299102"/>
    </source>
</evidence>
<proteinExistence type="predicted"/>
<name>A0A4C1ZF90_EUMVA</name>
<feature type="transmembrane region" description="Helical" evidence="1">
    <location>
        <begin position="23"/>
        <end position="46"/>
    </location>
</feature>
<dbReference type="EMBL" id="BGZK01001797">
    <property type="protein sequence ID" value="GBP86470.1"/>
    <property type="molecule type" value="Genomic_DNA"/>
</dbReference>
<dbReference type="Proteomes" id="UP000299102">
    <property type="component" value="Unassembled WGS sequence"/>
</dbReference>
<evidence type="ECO:0000256" key="1">
    <source>
        <dbReference type="SAM" id="Phobius"/>
    </source>
</evidence>
<evidence type="ECO:0000313" key="2">
    <source>
        <dbReference type="EMBL" id="GBP86470.1"/>
    </source>
</evidence>
<keyword evidence="1" id="KW-0812">Transmembrane</keyword>
<dbReference type="AlphaFoldDB" id="A0A4C1ZF90"/>